<dbReference type="PhylomeDB" id="Q9HW69"/>
<feature type="transmembrane region" description="Helical" evidence="6">
    <location>
        <begin position="240"/>
        <end position="258"/>
    </location>
</feature>
<dbReference type="PDBsum" id="4WXW"/>
<feature type="transmembrane region" description="Helical" evidence="6">
    <location>
        <begin position="217"/>
        <end position="233"/>
    </location>
</feature>
<reference evidence="11" key="3">
    <citation type="submission" date="2014-11" db="PDB data bank">
        <title>Crystal structure of SadC (323-487) from Pseudomonas aeruginosa PAO1.</title>
        <authorList>
            <person name="Liu C."/>
            <person name="Liu S."/>
            <person name="Gu L."/>
        </authorList>
    </citation>
    <scope>X-RAY CRYSTALLOGRAPHY (1.80 ANGSTROMS) OF 323-487 IN COMPLEX WITH MG(2+)</scope>
</reference>
<dbReference type="GO" id="GO:1902201">
    <property type="term" value="P:negative regulation of bacterial-type flagellum-dependent cell motility"/>
    <property type="evidence" value="ECO:0000318"/>
    <property type="project" value="GO_Central"/>
</dbReference>
<comment type="catalytic activity">
    <reaction evidence="4">
        <text>2 GTP = 3',3'-c-di-GMP + 2 diphosphate</text>
        <dbReference type="Rhea" id="RHEA:24898"/>
        <dbReference type="ChEBI" id="CHEBI:33019"/>
        <dbReference type="ChEBI" id="CHEBI:37565"/>
        <dbReference type="ChEBI" id="CHEBI:58805"/>
        <dbReference type="EC" id="2.7.7.65"/>
    </reaction>
</comment>
<proteinExistence type="evidence at protein level"/>
<dbReference type="AlphaFoldDB" id="Q9HW69"/>
<comment type="subcellular location">
    <subcellularLocation>
        <location evidence="2">Cell inner membrane</location>
    </subcellularLocation>
</comment>
<dbReference type="PDB" id="4WXW">
    <property type="method" value="X-ray"/>
    <property type="resolution" value="1.80 A"/>
    <property type="chains" value="A=323-487"/>
</dbReference>
<evidence type="ECO:0000256" key="5">
    <source>
        <dbReference type="SAM" id="MobiDB-lite"/>
    </source>
</evidence>
<name>Q9HW69_PSEAE</name>
<dbReference type="PDB" id="4WXO">
    <property type="method" value="X-ray"/>
    <property type="resolution" value="2.81 A"/>
    <property type="chains" value="A/B/C=300-487"/>
</dbReference>
<feature type="region of interest" description="Disordered" evidence="5">
    <location>
        <begin position="27"/>
        <end position="83"/>
    </location>
</feature>
<evidence type="ECO:0000313" key="9">
    <source>
        <dbReference type="Proteomes" id="UP000002438"/>
    </source>
</evidence>
<keyword evidence="6" id="KW-0812">Transmembrane</keyword>
<feature type="binding site" evidence="11">
    <location>
        <position position="403"/>
    </location>
    <ligand>
        <name>Mg(2+)</name>
        <dbReference type="ChEBI" id="CHEBI:18420"/>
    </ligand>
</feature>
<dbReference type="CDD" id="cd01949">
    <property type="entry name" value="GGDEF"/>
    <property type="match status" value="1"/>
</dbReference>
<dbReference type="GO" id="GO:0071978">
    <property type="term" value="P:bacterial-type flagellum-dependent swarming motility"/>
    <property type="evidence" value="ECO:0000315"/>
    <property type="project" value="PseudoCAP"/>
</dbReference>
<dbReference type="GO" id="GO:0044010">
    <property type="term" value="P:single-species biofilm formation"/>
    <property type="evidence" value="ECO:0000315"/>
    <property type="project" value="PseudoCAP"/>
</dbReference>
<dbReference type="STRING" id="208964.PA4332"/>
<comment type="cofactor">
    <cofactor evidence="1">
        <name>Mg(2+)</name>
        <dbReference type="ChEBI" id="CHEBI:18420"/>
    </cofactor>
</comment>
<dbReference type="InParanoid" id="Q9HW69"/>
<dbReference type="InterPro" id="IPR050469">
    <property type="entry name" value="Diguanylate_Cyclase"/>
</dbReference>
<evidence type="ECO:0000259" key="7">
    <source>
        <dbReference type="PROSITE" id="PS50887"/>
    </source>
</evidence>
<evidence type="ECO:0000256" key="3">
    <source>
        <dbReference type="ARBA" id="ARBA00012528"/>
    </source>
</evidence>
<dbReference type="PHI-base" id="PHI:8163"/>
<dbReference type="PROSITE" id="PS50887">
    <property type="entry name" value="GGDEF"/>
    <property type="match status" value="1"/>
</dbReference>
<evidence type="ECO:0007829" key="10">
    <source>
        <dbReference type="PDB" id="4WXO"/>
    </source>
</evidence>
<dbReference type="GO" id="GO:0005886">
    <property type="term" value="C:plasma membrane"/>
    <property type="evidence" value="ECO:0000318"/>
    <property type="project" value="GO_Central"/>
</dbReference>
<dbReference type="SMART" id="SM00267">
    <property type="entry name" value="GGDEF"/>
    <property type="match status" value="1"/>
</dbReference>
<protein>
    <recommendedName>
        <fullName evidence="3">diguanylate cyclase</fullName>
        <ecNumber evidence="3">2.7.7.65</ecNumber>
    </recommendedName>
</protein>
<dbReference type="FunFam" id="3.30.70.270:FF:000001">
    <property type="entry name" value="Diguanylate cyclase domain protein"/>
    <property type="match status" value="1"/>
</dbReference>
<dbReference type="PIR" id="H83104">
    <property type="entry name" value="H83104"/>
</dbReference>
<organism evidence="8 9">
    <name type="scientific">Pseudomonas aeruginosa (strain ATCC 15692 / DSM 22644 / CIP 104116 / JCM 14847 / LMG 12228 / 1C / PRS 101 / PAO1)</name>
    <dbReference type="NCBI Taxonomy" id="208964"/>
    <lineage>
        <taxon>Bacteria</taxon>
        <taxon>Pseudomonadati</taxon>
        <taxon>Pseudomonadota</taxon>
        <taxon>Gammaproteobacteria</taxon>
        <taxon>Pseudomonadales</taxon>
        <taxon>Pseudomonadaceae</taxon>
        <taxon>Pseudomonas</taxon>
    </lineage>
</organism>
<evidence type="ECO:0000256" key="6">
    <source>
        <dbReference type="SAM" id="Phobius"/>
    </source>
</evidence>
<dbReference type="EMBL" id="AE004091">
    <property type="protein sequence ID" value="AAG07720.1"/>
    <property type="molecule type" value="Genomic_DNA"/>
</dbReference>
<dbReference type="NCBIfam" id="TIGR00254">
    <property type="entry name" value="GGDEF"/>
    <property type="match status" value="1"/>
</dbReference>
<dbReference type="PANTHER" id="PTHR45138:SF9">
    <property type="entry name" value="DIGUANYLATE CYCLASE DGCM-RELATED"/>
    <property type="match status" value="1"/>
</dbReference>
<feature type="transmembrane region" description="Helical" evidence="6">
    <location>
        <begin position="162"/>
        <end position="182"/>
    </location>
</feature>
<dbReference type="Proteomes" id="UP000002438">
    <property type="component" value="Chromosome"/>
</dbReference>
<evidence type="ECO:0007829" key="11">
    <source>
        <dbReference type="PDB" id="4WXW"/>
    </source>
</evidence>
<keyword evidence="11" id="KW-0479">Metal-binding</keyword>
<keyword evidence="6" id="KW-0472">Membrane</keyword>
<reference evidence="10" key="2">
    <citation type="submission" date="2014-11" db="PDB data bank">
        <title>Crystal structure of SadC (300-487) from Pseudomonas aeruginosa PAO1.</title>
        <authorList>
            <person name="Liu C."/>
            <person name="Liu S."/>
            <person name="Gu L."/>
        </authorList>
    </citation>
    <scope>X-RAY CRYSTALLOGRAPHY (2.81 ANGSTROMS) OF 300-487</scope>
</reference>
<keyword evidence="6" id="KW-1133">Transmembrane helix</keyword>
<dbReference type="InterPro" id="IPR043128">
    <property type="entry name" value="Rev_trsase/Diguanyl_cyclase"/>
</dbReference>
<evidence type="ECO:0000256" key="4">
    <source>
        <dbReference type="ARBA" id="ARBA00034247"/>
    </source>
</evidence>
<dbReference type="SMR" id="Q9HW69"/>
<dbReference type="GO" id="GO:0046872">
    <property type="term" value="F:metal ion binding"/>
    <property type="evidence" value="ECO:0007669"/>
    <property type="project" value="UniProtKB-KW"/>
</dbReference>
<dbReference type="BRENDA" id="2.7.7.65">
    <property type="organism ID" value="5087"/>
</dbReference>
<dbReference type="GO" id="GO:1900192">
    <property type="term" value="P:positive regulation of single-species biofilm formation"/>
    <property type="evidence" value="ECO:0000314"/>
    <property type="project" value="PseudoCAP"/>
</dbReference>
<dbReference type="GO" id="GO:0043709">
    <property type="term" value="P:cell adhesion involved in single-species biofilm formation"/>
    <property type="evidence" value="ECO:0000318"/>
    <property type="project" value="GO_Central"/>
</dbReference>
<sequence>MNCRASATLWIRSSCLITAMEHGPLQAGNSDAGQGHGAGRSRGARRSGTGAKKARQYSRSGETGARADDQTLVGQPAGRPINPRSASWQFVRLGNPQGAGYIAARCHYGTEPMRTDKPPLKQRALQKLLLRRFGMAAGTYLLGLVLLWLALLSGFYRAAPTTAAASTTLVVACQLAFLWLFASGRNLRYADPSLTEPQVLVAIAWLTYFLYHVDSLRGTFMVFYVLALLFGVFQLPPRVFARCAALAFIAFSGIYLVEALQQRLELPGRAALQVLVMFIVMVWLSLFASYIQAMRQRMRQRRYALQAHQDTLRGMMRQLEDLVATDELTGLFNRRHFMRMASRALEDLLPNRQHGLALIDLDHFKRINDRHGHAAGDRVLQTFAAVARSCLRDGDVLARYGGEEFVLLLPHADAEQLESCCERLRLAFQQAEPVGVTVDTLSLSVGMTLLYADDDLDEALQRADQALYRAKRGGRNRCDATWEVTSA</sequence>
<dbReference type="InterPro" id="IPR000160">
    <property type="entry name" value="GGDEF_dom"/>
</dbReference>
<dbReference type="PDBsum" id="4WXO"/>
<feature type="transmembrane region" description="Helical" evidence="6">
    <location>
        <begin position="270"/>
        <end position="291"/>
    </location>
</feature>
<dbReference type="PANTHER" id="PTHR45138">
    <property type="entry name" value="REGULATORY COMPONENTS OF SENSORY TRANSDUCTION SYSTEM"/>
    <property type="match status" value="1"/>
</dbReference>
<dbReference type="InterPro" id="IPR029787">
    <property type="entry name" value="Nucleotide_cyclase"/>
</dbReference>
<accession>Q9HW69</accession>
<dbReference type="HOGENOM" id="CLU_000445_11_1_6"/>
<dbReference type="Pfam" id="PF00990">
    <property type="entry name" value="GGDEF"/>
    <property type="match status" value="1"/>
</dbReference>
<dbReference type="PaxDb" id="208964-PA4332"/>
<feature type="binding site" evidence="11">
    <location>
        <position position="360"/>
    </location>
    <ligand>
        <name>Mg(2+)</name>
        <dbReference type="ChEBI" id="CHEBI:18420"/>
    </ligand>
</feature>
<reference evidence="8 9" key="1">
    <citation type="journal article" date="2000" name="Nature">
        <title>Complete genome sequence of Pseudomonas aeruginosa PAO1, an opportunistic pathogen.</title>
        <authorList>
            <person name="Stover C.K."/>
            <person name="Pham X.Q."/>
            <person name="Erwin A.L."/>
            <person name="Mizoguchi S.D."/>
            <person name="Warrener P."/>
            <person name="Hickey M.J."/>
            <person name="Brinkman F.S."/>
            <person name="Hufnagle W.O."/>
            <person name="Kowalik D.J."/>
            <person name="Lagrou M."/>
            <person name="Garber R.L."/>
            <person name="Goltry L."/>
            <person name="Tolentino E."/>
            <person name="Westbrock-Wadman S."/>
            <person name="Yuan Y."/>
            <person name="Brody L.L."/>
            <person name="Coulter S.N."/>
            <person name="Folger K.R."/>
            <person name="Kas A."/>
            <person name="Larbig K."/>
            <person name="Lim R."/>
            <person name="Smith K."/>
            <person name="Spencer D."/>
            <person name="Wong G.K."/>
            <person name="Wu Z."/>
            <person name="Paulsen I.T."/>
            <person name="Reizer J."/>
            <person name="Saier M.H."/>
            <person name="Hancock R.E."/>
            <person name="Lory S."/>
            <person name="Olson M.V."/>
        </authorList>
    </citation>
    <scope>NUCLEOTIDE SEQUENCE [LARGE SCALE GENOMIC DNA]</scope>
    <source>
        <strain evidence="9">ATCC 15692 / DSM 22644 / CIP 104116 / JCM 14847 / LMG 12228 / 1C / PRS 101 / PAO1</strain>
    </source>
</reference>
<dbReference type="SUPFAM" id="SSF55073">
    <property type="entry name" value="Nucleotide cyclase"/>
    <property type="match status" value="1"/>
</dbReference>
<dbReference type="EC" id="2.7.7.65" evidence="3"/>
<feature type="domain" description="GGDEF" evidence="7">
    <location>
        <begin position="352"/>
        <end position="483"/>
    </location>
</feature>
<evidence type="ECO:0000256" key="2">
    <source>
        <dbReference type="ARBA" id="ARBA00004533"/>
    </source>
</evidence>
<gene>
    <name evidence="8" type="ordered locus">PA4332</name>
</gene>
<evidence type="ECO:0000313" key="8">
    <source>
        <dbReference type="EMBL" id="AAG07720.1"/>
    </source>
</evidence>
<dbReference type="PseudoCAP" id="PA4332"/>
<dbReference type="GO" id="GO:0052621">
    <property type="term" value="F:diguanylate cyclase activity"/>
    <property type="evidence" value="ECO:0000314"/>
    <property type="project" value="PseudoCAP"/>
</dbReference>
<keyword evidence="10 11" id="KW-0002">3D-structure</keyword>
<dbReference type="EvolutionaryTrace" id="Q9HW69"/>
<evidence type="ECO:0000256" key="1">
    <source>
        <dbReference type="ARBA" id="ARBA00001946"/>
    </source>
</evidence>
<feature type="transmembrane region" description="Helical" evidence="6">
    <location>
        <begin position="133"/>
        <end position="156"/>
    </location>
</feature>
<dbReference type="Gene3D" id="3.30.70.270">
    <property type="match status" value="1"/>
</dbReference>
<keyword evidence="9" id="KW-1185">Reference proteome</keyword>